<keyword evidence="2" id="KW-1185">Reference proteome</keyword>
<gene>
    <name evidence="1" type="ORF">CAOG_009643</name>
</gene>
<organism evidence="1 2">
    <name type="scientific">Capsaspora owczarzaki (strain ATCC 30864)</name>
    <dbReference type="NCBI Taxonomy" id="595528"/>
    <lineage>
        <taxon>Eukaryota</taxon>
        <taxon>Filasterea</taxon>
        <taxon>Capsaspora</taxon>
    </lineage>
</organism>
<evidence type="ECO:0000313" key="1">
    <source>
        <dbReference type="EMBL" id="KJE92222.1"/>
    </source>
</evidence>
<evidence type="ECO:0000313" key="2">
    <source>
        <dbReference type="Proteomes" id="UP000008743"/>
    </source>
</evidence>
<protein>
    <submittedName>
        <fullName evidence="1">Uncharacterized protein</fullName>
    </submittedName>
</protein>
<dbReference type="InParanoid" id="A0A0D2VP80"/>
<sequence>MSLCVECASFKEPVALTMYIKLATGDGLKIRYQDTGARAVALLRQCKRCAQHQQQQ</sequence>
<dbReference type="Proteomes" id="UP000008743">
    <property type="component" value="Unassembled WGS sequence"/>
</dbReference>
<dbReference type="EMBL" id="KE346363">
    <property type="protein sequence ID" value="KJE92222.1"/>
    <property type="molecule type" value="Genomic_DNA"/>
</dbReference>
<accession>A0A0D2VP80</accession>
<reference evidence="2" key="1">
    <citation type="submission" date="2011-02" db="EMBL/GenBank/DDBJ databases">
        <title>The Genome Sequence of Capsaspora owczarzaki ATCC 30864.</title>
        <authorList>
            <person name="Russ C."/>
            <person name="Cuomo C."/>
            <person name="Burger G."/>
            <person name="Gray M.W."/>
            <person name="Holland P.W.H."/>
            <person name="King N."/>
            <person name="Lang F.B.F."/>
            <person name="Roger A.J."/>
            <person name="Ruiz-Trillo I."/>
            <person name="Young S.K."/>
            <person name="Zeng Q."/>
            <person name="Gargeya S."/>
            <person name="Alvarado L."/>
            <person name="Berlin A."/>
            <person name="Chapman S.B."/>
            <person name="Chen Z."/>
            <person name="Freedman E."/>
            <person name="Gellesch M."/>
            <person name="Goldberg J."/>
            <person name="Griggs A."/>
            <person name="Gujja S."/>
            <person name="Heilman E."/>
            <person name="Heiman D."/>
            <person name="Howarth C."/>
            <person name="Mehta T."/>
            <person name="Neiman D."/>
            <person name="Pearson M."/>
            <person name="Roberts A."/>
            <person name="Saif S."/>
            <person name="Shea T."/>
            <person name="Shenoy N."/>
            <person name="Sisk P."/>
            <person name="Stolte C."/>
            <person name="Sykes S."/>
            <person name="White J."/>
            <person name="Yandava C."/>
            <person name="Haas B."/>
            <person name="Nusbaum C."/>
            <person name="Birren B."/>
        </authorList>
    </citation>
    <scope>NUCLEOTIDE SEQUENCE</scope>
    <source>
        <strain evidence="2">ATCC 30864</strain>
    </source>
</reference>
<name>A0A0D2VP80_CAPO3</name>
<dbReference type="AlphaFoldDB" id="A0A0D2VP80"/>
<proteinExistence type="predicted"/>